<dbReference type="InParanoid" id="A0A0G4F016"/>
<accession>A0A0G4F016</accession>
<keyword evidence="20" id="KW-1185">Reference proteome</keyword>
<dbReference type="Pfam" id="PF13246">
    <property type="entry name" value="Cation_ATPase"/>
    <property type="match status" value="1"/>
</dbReference>
<evidence type="ECO:0000256" key="9">
    <source>
        <dbReference type="ARBA" id="ARBA00023065"/>
    </source>
</evidence>
<dbReference type="SFLD" id="SFLDS00003">
    <property type="entry name" value="Haloacid_Dehalogenase"/>
    <property type="match status" value="1"/>
</dbReference>
<comment type="catalytic activity">
    <reaction evidence="14">
        <text>Na(+)(in) + ATP + H2O = Na(+)(out) + ADP + phosphate + H(+)</text>
        <dbReference type="Rhea" id="RHEA:14633"/>
        <dbReference type="ChEBI" id="CHEBI:15377"/>
        <dbReference type="ChEBI" id="CHEBI:15378"/>
        <dbReference type="ChEBI" id="CHEBI:29101"/>
        <dbReference type="ChEBI" id="CHEBI:30616"/>
        <dbReference type="ChEBI" id="CHEBI:43474"/>
        <dbReference type="ChEBI" id="CHEBI:456216"/>
        <dbReference type="EC" id="7.2.2.3"/>
    </reaction>
    <physiologicalReaction direction="left-to-right" evidence="14">
        <dbReference type="Rhea" id="RHEA:14634"/>
    </physiologicalReaction>
</comment>
<feature type="transmembrane region" description="Helical" evidence="17">
    <location>
        <begin position="993"/>
        <end position="1016"/>
    </location>
</feature>
<dbReference type="Gene3D" id="3.40.50.1000">
    <property type="entry name" value="HAD superfamily/HAD-like"/>
    <property type="match status" value="1"/>
</dbReference>
<dbReference type="Gene3D" id="1.20.1110.10">
    <property type="entry name" value="Calcium-transporting ATPase, transmembrane domain"/>
    <property type="match status" value="1"/>
</dbReference>
<evidence type="ECO:0000256" key="3">
    <source>
        <dbReference type="ARBA" id="ARBA00022741"/>
    </source>
</evidence>
<organism evidence="19 20">
    <name type="scientific">Vitrella brassicaformis (strain CCMP3155)</name>
    <dbReference type="NCBI Taxonomy" id="1169540"/>
    <lineage>
        <taxon>Eukaryota</taxon>
        <taxon>Sar</taxon>
        <taxon>Alveolata</taxon>
        <taxon>Colpodellida</taxon>
        <taxon>Vitrellaceae</taxon>
        <taxon>Vitrella</taxon>
    </lineage>
</organism>
<feature type="domain" description="Cation-transporting P-type ATPase N-terminal" evidence="18">
    <location>
        <begin position="70"/>
        <end position="144"/>
    </location>
</feature>
<evidence type="ECO:0000256" key="6">
    <source>
        <dbReference type="ARBA" id="ARBA00022967"/>
    </source>
</evidence>
<sequence length="1187" mass="128066">MKIPTSLFRLVQAWGLIVAASGFSIPALLSSRSSHKTQHAFAPATRMHGGTTTTLERTAASITLPLSLPFPHAQKVEDVFRLLRTDRAAGLSGEEATRRLEQFGPNRLAEGPPPSLWKLIAQQFDDLLVKILLAAAFVSFLPVLVGSEGLGSGGLIGEVGRWLSGGGFQLAVDVSDVVEPLVILLILILNATVGVVQELSALQAVQGLRAMQPNTAECLRDGRWSTLPAAQLVPGDVVKMQTGDVVPADIRITELRTTTLRAEQSQLTGESQSVFKMPQWGGAGGANRDMVYGDGGNGAADTVPSMSEVELQLKNTMVFASTTVSQGAGVGVVVGTGMDTEIGKIQQAVDAASQEEEDTPLQKTLDEFGGQLSKIIGGICLLVWTLNIRNFSDPAFGSIWLGALYYFKVAVALAVAAIPEGLPAVITTALALGTRRMAERKALIRKLPCVETLGCTNVICSDKTGTLTTNEMSATSFVLPGQPPHTQSPTPPLREFSVEGTTYTPIGRIRPSLTPVDGYDRCLEAFCEVASLCNEATLAVEGQRVVRKGEPTEAALRVLVEKIGCDDEGLNQRHLQKARTGDDVSVFNDYWESQFERRALLEFSRDRKSMSVLCSPKRHPTRNTLYVKGAPESILDRCSEVLLPDGTRVPMTPTERADIASRITQLASRGLRTLAFAIGDAERGGGVGASLLAGYDGPSHPSHQLLLDQSQYARIEQNLTFVGLVGLMDPPRPEVPQAIEECRNAGIKVVMITGDNPKTAEAIARQTNILDKEPEPTHATKHTHDATQDAAHAEALTGRQFESLTEHQQIQLLSRLSDEHHPADENATSFGLVFSRTEPRHKQQIVKILKRLDCVVAMTGDGVNDAPALKEADIGVAMGVTGTEVAKESSDMVLAEETFSTIVAAVEEGRAIYNNMRGFIRYLISSNFGEVASIFLTAIIGLPGFLAPVQLLWVNLVTDGLPATALSFNPADGSVMSQPPRKSSDPLVTRSVFIRYLIVGTYVGLATVGVFMWWYLFDKGGGHPTVTLEQLREWSECARFGQPLSFDPAQYGLDVPCDIFTTGKVEAATLSLTTLVMLQMFNAFNALSEEESLLRKPPWSNPYLVAAVATSIAIHCGILYTPVLADVFGVSPLSLRNWGVVMAVSAPVVAIDEAIKLVYRTQQNSANLKDITRETDRADGTRENVRM</sequence>
<evidence type="ECO:0000313" key="19">
    <source>
        <dbReference type="EMBL" id="CEM04548.1"/>
    </source>
</evidence>
<dbReference type="Pfam" id="PF00690">
    <property type="entry name" value="Cation_ATPase_N"/>
    <property type="match status" value="1"/>
</dbReference>
<dbReference type="FunFam" id="3.40.1110.10:FF:000003">
    <property type="entry name" value="Calcium-transporting ATPase"/>
    <property type="match status" value="1"/>
</dbReference>
<keyword evidence="11" id="KW-0739">Sodium transport</keyword>
<dbReference type="InterPro" id="IPR044492">
    <property type="entry name" value="P_typ_ATPase_HD_dom"/>
</dbReference>
<dbReference type="Gene3D" id="2.70.150.10">
    <property type="entry name" value="Calcium-transporting ATPase, cytoplasmic transduction domain A"/>
    <property type="match status" value="1"/>
</dbReference>
<dbReference type="PANTHER" id="PTHR42861">
    <property type="entry name" value="CALCIUM-TRANSPORTING ATPASE"/>
    <property type="match status" value="1"/>
</dbReference>
<evidence type="ECO:0000256" key="10">
    <source>
        <dbReference type="ARBA" id="ARBA00023136"/>
    </source>
</evidence>
<dbReference type="Proteomes" id="UP000041254">
    <property type="component" value="Unassembled WGS sequence"/>
</dbReference>
<dbReference type="FunFam" id="1.20.1110.10:FF:000027">
    <property type="entry name" value="Calcium-transporting ATPase, putative"/>
    <property type="match status" value="1"/>
</dbReference>
<evidence type="ECO:0000256" key="11">
    <source>
        <dbReference type="ARBA" id="ARBA00023201"/>
    </source>
</evidence>
<dbReference type="InterPro" id="IPR059000">
    <property type="entry name" value="ATPase_P-type_domA"/>
</dbReference>
<evidence type="ECO:0000256" key="16">
    <source>
        <dbReference type="SAM" id="MobiDB-lite"/>
    </source>
</evidence>
<dbReference type="FunCoup" id="A0A0G4F016">
    <property type="interactions" value="97"/>
</dbReference>
<dbReference type="SFLD" id="SFLDG00002">
    <property type="entry name" value="C1.7:_P-type_atpase_like"/>
    <property type="match status" value="1"/>
</dbReference>
<keyword evidence="8" id="KW-0915">Sodium</keyword>
<reference evidence="19 20" key="1">
    <citation type="submission" date="2014-11" db="EMBL/GenBank/DDBJ databases">
        <authorList>
            <person name="Zhu J."/>
            <person name="Qi W."/>
            <person name="Song R."/>
        </authorList>
    </citation>
    <scope>NUCLEOTIDE SEQUENCE [LARGE SCALE GENOMIC DNA]</scope>
</reference>
<dbReference type="GO" id="GO:0016887">
    <property type="term" value="F:ATP hydrolysis activity"/>
    <property type="evidence" value="ECO:0007669"/>
    <property type="project" value="InterPro"/>
</dbReference>
<dbReference type="InterPro" id="IPR023298">
    <property type="entry name" value="ATPase_P-typ_TM_dom_sf"/>
</dbReference>
<dbReference type="PhylomeDB" id="A0A0G4F016"/>
<evidence type="ECO:0000256" key="17">
    <source>
        <dbReference type="SAM" id="Phobius"/>
    </source>
</evidence>
<dbReference type="SFLD" id="SFLDF00027">
    <property type="entry name" value="p-type_atpase"/>
    <property type="match status" value="1"/>
</dbReference>
<dbReference type="FunFam" id="1.20.1110.10:FF:000037">
    <property type="entry name" value="Calcium-transporting ATPase, putative"/>
    <property type="match status" value="1"/>
</dbReference>
<feature type="transmembrane region" description="Helical" evidence="17">
    <location>
        <begin position="181"/>
        <end position="202"/>
    </location>
</feature>
<dbReference type="STRING" id="1169540.A0A0G4F016"/>
<evidence type="ECO:0000256" key="4">
    <source>
        <dbReference type="ARBA" id="ARBA00022840"/>
    </source>
</evidence>
<dbReference type="Pfam" id="PF00689">
    <property type="entry name" value="Cation_ATPase_C"/>
    <property type="match status" value="1"/>
</dbReference>
<evidence type="ECO:0000256" key="7">
    <source>
        <dbReference type="ARBA" id="ARBA00022989"/>
    </source>
</evidence>
<keyword evidence="5" id="KW-0460">Magnesium</keyword>
<dbReference type="SUPFAM" id="SSF81653">
    <property type="entry name" value="Calcium ATPase, transduction domain A"/>
    <property type="match status" value="1"/>
</dbReference>
<keyword evidence="9" id="KW-0406">Ion transport</keyword>
<evidence type="ECO:0000256" key="1">
    <source>
        <dbReference type="ARBA" id="ARBA00004141"/>
    </source>
</evidence>
<name>A0A0G4F016_VITBC</name>
<protein>
    <recommendedName>
        <fullName evidence="15">P-type sodium-transporting ATPase4</fullName>
        <ecNumber evidence="12">7.2.2.3</ecNumber>
    </recommendedName>
</protein>
<dbReference type="FunFam" id="3.40.50.1000:FF:000083">
    <property type="entry name" value="Sodium/potassium-transporting ATPase subunit alpha"/>
    <property type="match status" value="1"/>
</dbReference>
<evidence type="ECO:0000256" key="13">
    <source>
        <dbReference type="ARBA" id="ARBA00038148"/>
    </source>
</evidence>
<dbReference type="VEuPathDB" id="CryptoDB:Vbra_8653"/>
<dbReference type="SUPFAM" id="SSF81665">
    <property type="entry name" value="Calcium ATPase, transmembrane domain M"/>
    <property type="match status" value="1"/>
</dbReference>
<dbReference type="SUPFAM" id="SSF56784">
    <property type="entry name" value="HAD-like"/>
    <property type="match status" value="1"/>
</dbReference>
<evidence type="ECO:0000256" key="14">
    <source>
        <dbReference type="ARBA" id="ARBA00049499"/>
    </source>
</evidence>
<feature type="region of interest" description="Disordered" evidence="16">
    <location>
        <begin position="476"/>
        <end position="495"/>
    </location>
</feature>
<dbReference type="FunFam" id="3.40.50.1000:FF:000001">
    <property type="entry name" value="Phospholipid-transporting ATPase IC"/>
    <property type="match status" value="1"/>
</dbReference>
<dbReference type="OrthoDB" id="3352408at2759"/>
<comment type="subcellular location">
    <subcellularLocation>
        <location evidence="1">Membrane</location>
        <topology evidence="1">Multi-pass membrane protein</topology>
    </subcellularLocation>
</comment>
<dbReference type="EMBL" id="CDMY01000353">
    <property type="protein sequence ID" value="CEM04548.1"/>
    <property type="molecule type" value="Genomic_DNA"/>
</dbReference>
<dbReference type="PROSITE" id="PS00154">
    <property type="entry name" value="ATPASE_E1_E2"/>
    <property type="match status" value="1"/>
</dbReference>
<dbReference type="InterPro" id="IPR023214">
    <property type="entry name" value="HAD_sf"/>
</dbReference>
<keyword evidence="10 17" id="KW-0472">Membrane</keyword>
<comment type="similarity">
    <text evidence="13">Belongs to the cation transport ATPase (P-type) (TC 3.A.3) family.</text>
</comment>
<evidence type="ECO:0000256" key="12">
    <source>
        <dbReference type="ARBA" id="ARBA00035029"/>
    </source>
</evidence>
<evidence type="ECO:0000256" key="15">
    <source>
        <dbReference type="ARBA" id="ARBA00067200"/>
    </source>
</evidence>
<keyword evidence="11" id="KW-0813">Transport</keyword>
<evidence type="ECO:0000256" key="8">
    <source>
        <dbReference type="ARBA" id="ARBA00023053"/>
    </source>
</evidence>
<evidence type="ECO:0000256" key="5">
    <source>
        <dbReference type="ARBA" id="ARBA00022842"/>
    </source>
</evidence>
<dbReference type="SUPFAM" id="SSF81660">
    <property type="entry name" value="Metal cation-transporting ATPase, ATP-binding domain N"/>
    <property type="match status" value="1"/>
</dbReference>
<feature type="transmembrane region" description="Helical" evidence="17">
    <location>
        <begin position="127"/>
        <end position="145"/>
    </location>
</feature>
<feature type="transmembrane region" description="Helical" evidence="17">
    <location>
        <begin position="931"/>
        <end position="953"/>
    </location>
</feature>
<keyword evidence="2 17" id="KW-0812">Transmembrane</keyword>
<dbReference type="EC" id="7.2.2.3" evidence="12"/>
<dbReference type="AlphaFoldDB" id="A0A0G4F016"/>
<evidence type="ECO:0000313" key="20">
    <source>
        <dbReference type="Proteomes" id="UP000041254"/>
    </source>
</evidence>
<evidence type="ECO:0000256" key="2">
    <source>
        <dbReference type="ARBA" id="ARBA00022692"/>
    </source>
</evidence>
<keyword evidence="3" id="KW-0547">Nucleotide-binding</keyword>
<dbReference type="InterPro" id="IPR004014">
    <property type="entry name" value="ATPase_P-typ_cation-transptr_N"/>
</dbReference>
<dbReference type="Pfam" id="PF00122">
    <property type="entry name" value="E1-E2_ATPase"/>
    <property type="match status" value="1"/>
</dbReference>
<dbReference type="GO" id="GO:0016020">
    <property type="term" value="C:membrane"/>
    <property type="evidence" value="ECO:0007669"/>
    <property type="project" value="UniProtKB-SubCell"/>
</dbReference>
<dbReference type="NCBIfam" id="TIGR01494">
    <property type="entry name" value="ATPase_P-type"/>
    <property type="match status" value="2"/>
</dbReference>
<keyword evidence="7 17" id="KW-1133">Transmembrane helix</keyword>
<proteinExistence type="inferred from homology"/>
<gene>
    <name evidence="19" type="ORF">Vbra_8653</name>
</gene>
<dbReference type="PRINTS" id="PR00119">
    <property type="entry name" value="CATATPASE"/>
</dbReference>
<dbReference type="InterPro" id="IPR006068">
    <property type="entry name" value="ATPase_P-typ_cation-transptr_C"/>
</dbReference>
<dbReference type="OMA" id="PVCSIVF"/>
<evidence type="ECO:0000259" key="18">
    <source>
        <dbReference type="SMART" id="SM00831"/>
    </source>
</evidence>
<dbReference type="InterPro" id="IPR023299">
    <property type="entry name" value="ATPase_P-typ_cyto_dom_N"/>
</dbReference>
<keyword evidence="6" id="KW-1278">Translocase</keyword>
<dbReference type="InterPro" id="IPR036412">
    <property type="entry name" value="HAD-like_sf"/>
</dbReference>
<dbReference type="InterPro" id="IPR001757">
    <property type="entry name" value="P_typ_ATPase"/>
</dbReference>
<dbReference type="GO" id="GO:0008554">
    <property type="term" value="F:P-type sodium transporter activity"/>
    <property type="evidence" value="ECO:0007669"/>
    <property type="project" value="UniProtKB-EC"/>
</dbReference>
<dbReference type="InterPro" id="IPR018303">
    <property type="entry name" value="ATPase_P-typ_P_site"/>
</dbReference>
<dbReference type="InterPro" id="IPR008250">
    <property type="entry name" value="ATPase_P-typ_transduc_dom_A_sf"/>
</dbReference>
<dbReference type="SMART" id="SM00831">
    <property type="entry name" value="Cation_ATPase_N"/>
    <property type="match status" value="1"/>
</dbReference>
<keyword evidence="4" id="KW-0067">ATP-binding</keyword>
<dbReference type="Gene3D" id="3.40.1110.10">
    <property type="entry name" value="Calcium-transporting ATPase, cytoplasmic domain N"/>
    <property type="match status" value="1"/>
</dbReference>
<dbReference type="GO" id="GO:0005524">
    <property type="term" value="F:ATP binding"/>
    <property type="evidence" value="ECO:0007669"/>
    <property type="project" value="UniProtKB-KW"/>
</dbReference>
<feature type="transmembrane region" description="Helical" evidence="17">
    <location>
        <begin position="6"/>
        <end position="29"/>
    </location>
</feature>